<dbReference type="PANTHER" id="PTHR34235">
    <property type="entry name" value="SLR1203 PROTEIN-RELATED"/>
    <property type="match status" value="1"/>
</dbReference>
<evidence type="ECO:0000313" key="1">
    <source>
        <dbReference type="EMBL" id="TNC11140.1"/>
    </source>
</evidence>
<dbReference type="AlphaFoldDB" id="A0A5C4LCX2"/>
<reference evidence="1 2" key="1">
    <citation type="submission" date="2019-06" db="EMBL/GenBank/DDBJ databases">
        <title>Genome of Methylobacterium sp. 17Sr1-39.</title>
        <authorList>
            <person name="Seo T."/>
        </authorList>
    </citation>
    <scope>NUCLEOTIDE SEQUENCE [LARGE SCALE GENOMIC DNA]</scope>
    <source>
        <strain evidence="1 2">17Sr1-39</strain>
    </source>
</reference>
<keyword evidence="2" id="KW-1185">Reference proteome</keyword>
<organism evidence="1 2">
    <name type="scientific">Methylobacterium terricola</name>
    <dbReference type="NCBI Taxonomy" id="2583531"/>
    <lineage>
        <taxon>Bacteria</taxon>
        <taxon>Pseudomonadati</taxon>
        <taxon>Pseudomonadota</taxon>
        <taxon>Alphaproteobacteria</taxon>
        <taxon>Hyphomicrobiales</taxon>
        <taxon>Methylobacteriaceae</taxon>
        <taxon>Methylobacterium</taxon>
    </lineage>
</organism>
<dbReference type="OrthoDB" id="425753at2"/>
<accession>A0A5C4LCX2</accession>
<dbReference type="InterPro" id="IPR002636">
    <property type="entry name" value="DUF29"/>
</dbReference>
<gene>
    <name evidence="1" type="ORF">FF100_21160</name>
</gene>
<proteinExistence type="predicted"/>
<evidence type="ECO:0000313" key="2">
    <source>
        <dbReference type="Proteomes" id="UP000305267"/>
    </source>
</evidence>
<dbReference type="Gene3D" id="1.20.1220.20">
    <property type="entry name" value="Uncharcterised protein PF01724"/>
    <property type="match status" value="1"/>
</dbReference>
<dbReference type="EMBL" id="VDDA01000010">
    <property type="protein sequence ID" value="TNC11140.1"/>
    <property type="molecule type" value="Genomic_DNA"/>
</dbReference>
<protein>
    <submittedName>
        <fullName evidence="1">DUF29 domain-containing protein</fullName>
    </submittedName>
</protein>
<sequence length="150" mass="17108">MRPSSPRPMTAYADDIYGWAREQAAALRVGDFSALDRENLAEEIESLGRSEFNRLVSFYALVQLHMLKCEYQPSHRCASWEVSIATHRKHVRLTIADNPSLKSRLDEAFERAYLQARLDAIRETGLAPKAVPATCPFTRDEAMTRPFVHE</sequence>
<comment type="caution">
    <text evidence="1">The sequence shown here is derived from an EMBL/GenBank/DDBJ whole genome shotgun (WGS) entry which is preliminary data.</text>
</comment>
<dbReference type="Proteomes" id="UP000305267">
    <property type="component" value="Unassembled WGS sequence"/>
</dbReference>
<dbReference type="Pfam" id="PF01724">
    <property type="entry name" value="DUF29"/>
    <property type="match status" value="1"/>
</dbReference>
<name>A0A5C4LCX2_9HYPH</name>